<protein>
    <submittedName>
        <fullName evidence="1">Uncharacterized protein</fullName>
    </submittedName>
</protein>
<keyword evidence="2" id="KW-1185">Reference proteome</keyword>
<dbReference type="RefSeq" id="WP_121242568.1">
    <property type="nucleotide sequence ID" value="NZ_BHVV01000003.1"/>
</dbReference>
<sequence>MSHTADDTAEIIEDGDTVRLASGIGPGDLAVARSECGQYLLITCSDALVAMYGAMGGSVEAVEFADGGSYSVEELLDVIGEA</sequence>
<accession>A0A497XCR7</accession>
<reference evidence="1 2" key="1">
    <citation type="submission" date="2018-10" db="EMBL/GenBank/DDBJ databases">
        <title>Genomic Encyclopedia of Type Strains, Phase IV (KMG-IV): sequencing the most valuable type-strain genomes for metagenomic binning, comparative biology and taxonomic classification.</title>
        <authorList>
            <person name="Goeker M."/>
        </authorList>
    </citation>
    <scope>NUCLEOTIDE SEQUENCE [LARGE SCALE GENOMIC DNA]</scope>
    <source>
        <strain evidence="1 2">DSM 26916</strain>
    </source>
</reference>
<organism evidence="1 2">
    <name type="scientific">Sulfurisoma sediminicola</name>
    <dbReference type="NCBI Taxonomy" id="1381557"/>
    <lineage>
        <taxon>Bacteria</taxon>
        <taxon>Pseudomonadati</taxon>
        <taxon>Pseudomonadota</taxon>
        <taxon>Betaproteobacteria</taxon>
        <taxon>Nitrosomonadales</taxon>
        <taxon>Sterolibacteriaceae</taxon>
        <taxon>Sulfurisoma</taxon>
    </lineage>
</organism>
<proteinExistence type="predicted"/>
<comment type="caution">
    <text evidence="1">The sequence shown here is derived from an EMBL/GenBank/DDBJ whole genome shotgun (WGS) entry which is preliminary data.</text>
</comment>
<gene>
    <name evidence="1" type="ORF">DFR35_2333</name>
</gene>
<evidence type="ECO:0000313" key="2">
    <source>
        <dbReference type="Proteomes" id="UP000268908"/>
    </source>
</evidence>
<dbReference type="Proteomes" id="UP000268908">
    <property type="component" value="Unassembled WGS sequence"/>
</dbReference>
<name>A0A497XCR7_9PROT</name>
<dbReference type="AlphaFoldDB" id="A0A497XCR7"/>
<evidence type="ECO:0000313" key="1">
    <source>
        <dbReference type="EMBL" id="RLJ63701.1"/>
    </source>
</evidence>
<dbReference type="EMBL" id="RCCI01000006">
    <property type="protein sequence ID" value="RLJ63701.1"/>
    <property type="molecule type" value="Genomic_DNA"/>
</dbReference>